<reference evidence="1 2" key="1">
    <citation type="submission" date="2021-03" db="EMBL/GenBank/DDBJ databases">
        <title>Whole genome shotgun sequence of Salinispora arenicola NBRC 105043.</title>
        <authorList>
            <person name="Komaki H."/>
            <person name="Tamura T."/>
        </authorList>
    </citation>
    <scope>NUCLEOTIDE SEQUENCE [LARGE SCALE GENOMIC DNA]</scope>
    <source>
        <strain evidence="1 2">NBRC 105043</strain>
    </source>
</reference>
<organism evidence="1 2">
    <name type="scientific">Salinispora arenicola</name>
    <dbReference type="NCBI Taxonomy" id="168697"/>
    <lineage>
        <taxon>Bacteria</taxon>
        <taxon>Bacillati</taxon>
        <taxon>Actinomycetota</taxon>
        <taxon>Actinomycetes</taxon>
        <taxon>Micromonosporales</taxon>
        <taxon>Micromonosporaceae</taxon>
        <taxon>Salinispora</taxon>
    </lineage>
</organism>
<gene>
    <name evidence="1" type="ORF">Sar04_29840</name>
</gene>
<accession>A0ABQ4JVW4</accession>
<keyword evidence="2" id="KW-1185">Reference proteome</keyword>
<proteinExistence type="predicted"/>
<protein>
    <submittedName>
        <fullName evidence="1">Uncharacterized protein</fullName>
    </submittedName>
</protein>
<comment type="caution">
    <text evidence="1">The sequence shown here is derived from an EMBL/GenBank/DDBJ whole genome shotgun (WGS) entry which is preliminary data.</text>
</comment>
<evidence type="ECO:0000313" key="2">
    <source>
        <dbReference type="Proteomes" id="UP000677457"/>
    </source>
</evidence>
<name>A0ABQ4JVW4_SALAC</name>
<sequence length="53" mass="5170">MTQLSSRASVNTEVTVNGGGVVAAAAGAEIEVAAGVATEVAMEIGSTRCTFSP</sequence>
<evidence type="ECO:0000313" key="1">
    <source>
        <dbReference type="EMBL" id="GIM86248.1"/>
    </source>
</evidence>
<dbReference type="EMBL" id="BOQM01000022">
    <property type="protein sequence ID" value="GIM86248.1"/>
    <property type="molecule type" value="Genomic_DNA"/>
</dbReference>
<dbReference type="Proteomes" id="UP000677457">
    <property type="component" value="Unassembled WGS sequence"/>
</dbReference>